<evidence type="ECO:0000256" key="9">
    <source>
        <dbReference type="ARBA" id="ARBA00064594"/>
    </source>
</evidence>
<evidence type="ECO:0000256" key="11">
    <source>
        <dbReference type="SAM" id="Coils"/>
    </source>
</evidence>
<evidence type="ECO:0000256" key="12">
    <source>
        <dbReference type="SAM" id="MobiDB-lite"/>
    </source>
</evidence>
<feature type="region of interest" description="Disordered" evidence="12">
    <location>
        <begin position="212"/>
        <end position="397"/>
    </location>
</feature>
<proteinExistence type="inferred from homology"/>
<evidence type="ECO:0000256" key="8">
    <source>
        <dbReference type="ARBA" id="ARBA00061023"/>
    </source>
</evidence>
<reference evidence="14 15" key="1">
    <citation type="journal article" date="2020" name="Nature">
        <title>Six reference-quality genomes reveal evolution of bat adaptations.</title>
        <authorList>
            <person name="Jebb D."/>
            <person name="Huang Z."/>
            <person name="Pippel M."/>
            <person name="Hughes G.M."/>
            <person name="Lavrichenko K."/>
            <person name="Devanna P."/>
            <person name="Winkler S."/>
            <person name="Jermiin L.S."/>
            <person name="Skirmuntt E.C."/>
            <person name="Katzourakis A."/>
            <person name="Burkitt-Gray L."/>
            <person name="Ray D.A."/>
            <person name="Sullivan K.A.M."/>
            <person name="Roscito J.G."/>
            <person name="Kirilenko B.M."/>
            <person name="Davalos L.M."/>
            <person name="Corthals A.P."/>
            <person name="Power M.L."/>
            <person name="Jones G."/>
            <person name="Ransome R.D."/>
            <person name="Dechmann D.K.N."/>
            <person name="Locatelli A.G."/>
            <person name="Puechmaille S.J."/>
            <person name="Fedrigo O."/>
            <person name="Jarvis E.D."/>
            <person name="Hiller M."/>
            <person name="Vernes S.C."/>
            <person name="Myers E.W."/>
            <person name="Teeling E.C."/>
        </authorList>
    </citation>
    <scope>NUCLEOTIDE SEQUENCE [LARGE SCALE GENOMIC DNA]</scope>
    <source>
        <strain evidence="14">MRouAeg1</strain>
        <tissue evidence="14">Muscle</tissue>
    </source>
</reference>
<dbReference type="AlphaFoldDB" id="A0A7J8EXH0"/>
<protein>
    <recommendedName>
        <fullName evidence="10">Centrosomal protein of 72 kDa</fullName>
    </recommendedName>
</protein>
<dbReference type="Gene3D" id="3.80.10.10">
    <property type="entry name" value="Ribonuclease Inhibitor"/>
    <property type="match status" value="1"/>
</dbReference>
<evidence type="ECO:0000313" key="15">
    <source>
        <dbReference type="Proteomes" id="UP000593571"/>
    </source>
</evidence>
<evidence type="ECO:0000256" key="2">
    <source>
        <dbReference type="ARBA" id="ARBA00022490"/>
    </source>
</evidence>
<dbReference type="InterPro" id="IPR055320">
    <property type="entry name" value="CEP72-like"/>
</dbReference>
<dbReference type="FunFam" id="3.80.10.10:FF:000489">
    <property type="entry name" value="Centrosomal protein of 72 kDa"/>
    <property type="match status" value="1"/>
</dbReference>
<dbReference type="PANTHER" id="PTHR23311">
    <property type="entry name" value="HEAT SHOCK REGULATED 2"/>
    <property type="match status" value="1"/>
</dbReference>
<evidence type="ECO:0000256" key="10">
    <source>
        <dbReference type="ARBA" id="ARBA00070210"/>
    </source>
</evidence>
<keyword evidence="4" id="KW-0677">Repeat</keyword>
<feature type="coiled-coil region" evidence="11">
    <location>
        <begin position="465"/>
        <end position="524"/>
    </location>
</feature>
<keyword evidence="5 11" id="KW-0175">Coiled coil</keyword>
<name>A0A7J8EXH0_ROUAE</name>
<dbReference type="GO" id="GO:1904779">
    <property type="term" value="P:regulation of protein localization to centrosome"/>
    <property type="evidence" value="ECO:0007669"/>
    <property type="project" value="TreeGrafter"/>
</dbReference>
<dbReference type="InterPro" id="IPR001611">
    <property type="entry name" value="Leu-rich_rpt"/>
</dbReference>
<dbReference type="Proteomes" id="UP000593571">
    <property type="component" value="Unassembled WGS sequence"/>
</dbReference>
<keyword evidence="6" id="KW-0206">Cytoskeleton</keyword>
<dbReference type="PROSITE" id="PS51450">
    <property type="entry name" value="LRR"/>
    <property type="match status" value="2"/>
</dbReference>
<dbReference type="GO" id="GO:0034451">
    <property type="term" value="C:centriolar satellite"/>
    <property type="evidence" value="ECO:0007669"/>
    <property type="project" value="TreeGrafter"/>
</dbReference>
<comment type="subcellular location">
    <subcellularLocation>
        <location evidence="1">Cytoplasm</location>
        <location evidence="1">Cytoskeleton</location>
        <location evidence="1">Microtubule organizing center</location>
        <location evidence="1">Centrosome</location>
    </subcellularLocation>
</comment>
<comment type="caution">
    <text evidence="14">The sequence shown here is derived from an EMBL/GenBank/DDBJ whole genome shotgun (WGS) entry which is preliminary data.</text>
</comment>
<sequence>MAPSGPRLPLSEEKIREKSGLAPHRDLAELRSLFIPGTYQEKITHLGNSLMNLTGLKSLDLSRNSLVSLEGIQYLAALESLNLYYNCISVLAEVFRLHSLKELADVDFRLNPVVKNEPDYRLFVVRLLPKLRQLDDRPVRESERKASWLHFASEESLDSTQRFPAVCRVERSCPSRAKCTDPSAKKCLVMDADDEAVLNLIAECEWGLSNPPGSSSQKECESDFHGPQESGRPSSSQSVQHQCGDCVKRGREQRRGGSRGCIPEQRPPGQHHGEQPGGQPRALHSPRPHVHLIPHPGSTDGEDSAPPSQRSSLSAQTVSTPVPAAEKCRKRRLPGGRLQAPVHQVWPSGLGERGEHPSGPSSTAGSSRRDSSRSEASWLEEQGPRRSGSAREVSPKLQLAVPPGKQASLEVALLEALLDLVDRYWSGCKSLHGNEVFLAQARHILSSVEEFTATQDNSTIMSEEIRYLALENKSLQNRLADQQQQYSLKIHEVLSDLDSARKEMDDLRQQLDRSSEENNNLKSLLFSMKKEAQSTDSSAALSSQIPGELTAAWCHCLAKSKC</sequence>
<dbReference type="GO" id="GO:0007099">
    <property type="term" value="P:centriole replication"/>
    <property type="evidence" value="ECO:0007669"/>
    <property type="project" value="TreeGrafter"/>
</dbReference>
<comment type="function">
    <text evidence="7">Involved in the recruitment of key centrosomal proteins to the centrosome. Provides centrosomal microtubule-nucleation activity on the gamma-tubulin ring complexes (gamma-TuRCs) and has critical roles in forming a focused bipolar spindle, which is needed for proper tension generation between sister chromatids. Required for localization of KIZ, AKAP9 and gamma-tubulin ring complexes (gamma-TuRCs). Involved in centriole duplication. Required for CDK5RAP22, CEP152, WDR62 and CEP63 centrosomal localization and promotes the centrosomal localization of CDK2.</text>
</comment>
<evidence type="ECO:0000256" key="4">
    <source>
        <dbReference type="ARBA" id="ARBA00022737"/>
    </source>
</evidence>
<dbReference type="SUPFAM" id="SSF52058">
    <property type="entry name" value="L domain-like"/>
    <property type="match status" value="1"/>
</dbReference>
<feature type="compositionally biased region" description="Polar residues" evidence="12">
    <location>
        <begin position="231"/>
        <end position="241"/>
    </location>
</feature>
<keyword evidence="2" id="KW-0963">Cytoplasm</keyword>
<accession>A0A7J8EXH0</accession>
<dbReference type="SMART" id="SM00446">
    <property type="entry name" value="LRRcap"/>
    <property type="match status" value="1"/>
</dbReference>
<evidence type="ECO:0000256" key="1">
    <source>
        <dbReference type="ARBA" id="ARBA00004300"/>
    </source>
</evidence>
<dbReference type="InterPro" id="IPR003603">
    <property type="entry name" value="U2A'_phosphoprotein32A_C"/>
</dbReference>
<dbReference type="GO" id="GO:0007051">
    <property type="term" value="P:spindle organization"/>
    <property type="evidence" value="ECO:0007669"/>
    <property type="project" value="TreeGrafter"/>
</dbReference>
<dbReference type="EMBL" id="JACASE010000008">
    <property type="protein sequence ID" value="KAF6440093.1"/>
    <property type="molecule type" value="Genomic_DNA"/>
</dbReference>
<gene>
    <name evidence="14" type="ORF">HJG63_002706</name>
</gene>
<evidence type="ECO:0000256" key="7">
    <source>
        <dbReference type="ARBA" id="ARBA00059385"/>
    </source>
</evidence>
<feature type="compositionally biased region" description="Basic and acidic residues" evidence="12">
    <location>
        <begin position="246"/>
        <end position="255"/>
    </location>
</feature>
<comment type="subunit">
    <text evidence="9">Interacts with KIZ, PCM1 and CDK5RAP2.</text>
</comment>
<keyword evidence="3" id="KW-0433">Leucine-rich repeat</keyword>
<comment type="similarity">
    <text evidence="8">Belongs to the CEP72 family.</text>
</comment>
<evidence type="ECO:0000313" key="14">
    <source>
        <dbReference type="EMBL" id="KAF6440093.1"/>
    </source>
</evidence>
<evidence type="ECO:0000256" key="3">
    <source>
        <dbReference type="ARBA" id="ARBA00022614"/>
    </source>
</evidence>
<organism evidence="14 15">
    <name type="scientific">Rousettus aegyptiacus</name>
    <name type="common">Egyptian fruit bat</name>
    <name type="synonym">Pteropus aegyptiacus</name>
    <dbReference type="NCBI Taxonomy" id="9407"/>
    <lineage>
        <taxon>Eukaryota</taxon>
        <taxon>Metazoa</taxon>
        <taxon>Chordata</taxon>
        <taxon>Craniata</taxon>
        <taxon>Vertebrata</taxon>
        <taxon>Euteleostomi</taxon>
        <taxon>Mammalia</taxon>
        <taxon>Eutheria</taxon>
        <taxon>Laurasiatheria</taxon>
        <taxon>Chiroptera</taxon>
        <taxon>Yinpterochiroptera</taxon>
        <taxon>Pteropodoidea</taxon>
        <taxon>Pteropodidae</taxon>
        <taxon>Rousettinae</taxon>
        <taxon>Rousettus</taxon>
    </lineage>
</organism>
<evidence type="ECO:0000259" key="13">
    <source>
        <dbReference type="SMART" id="SM00446"/>
    </source>
</evidence>
<dbReference type="Pfam" id="PF14580">
    <property type="entry name" value="LRR_9"/>
    <property type="match status" value="1"/>
</dbReference>
<evidence type="ECO:0000256" key="6">
    <source>
        <dbReference type="ARBA" id="ARBA00023212"/>
    </source>
</evidence>
<dbReference type="PANTHER" id="PTHR23311:SF7">
    <property type="entry name" value="CENTROSOMAL PROTEIN OF 72 KDA"/>
    <property type="match status" value="1"/>
</dbReference>
<evidence type="ECO:0000256" key="5">
    <source>
        <dbReference type="ARBA" id="ARBA00023054"/>
    </source>
</evidence>
<keyword evidence="15" id="KW-1185">Reference proteome</keyword>
<feature type="domain" description="U2A'/phosphoprotein 32 family A C-terminal" evidence="13">
    <location>
        <begin position="117"/>
        <end position="135"/>
    </location>
</feature>
<dbReference type="InterPro" id="IPR032675">
    <property type="entry name" value="LRR_dom_sf"/>
</dbReference>
<feature type="compositionally biased region" description="Polar residues" evidence="12">
    <location>
        <begin position="306"/>
        <end position="320"/>
    </location>
</feature>